<feature type="binding site" evidence="8">
    <location>
        <begin position="220"/>
        <end position="221"/>
    </location>
    <ligand>
        <name>substrate</name>
    </ligand>
</feature>
<dbReference type="PANTHER" id="PTHR31689:SF0">
    <property type="entry name" value="DIAMINOPIMELATE EPIMERASE"/>
    <property type="match status" value="1"/>
</dbReference>
<dbReference type="RefSeq" id="WP_267950476.1">
    <property type="nucleotide sequence ID" value="NZ_JBEQNA010000002.1"/>
</dbReference>
<dbReference type="InterPro" id="IPR001653">
    <property type="entry name" value="DAP_epimerase_DapF"/>
</dbReference>
<comment type="pathway">
    <text evidence="1 8">Amino-acid biosynthesis; L-lysine biosynthesis via DAP pathway; DL-2,6-diaminopimelate from LL-2,6-diaminopimelate: step 1/1.</text>
</comment>
<feature type="binding site" evidence="8">
    <location>
        <position position="192"/>
    </location>
    <ligand>
        <name>substrate</name>
    </ligand>
</feature>
<comment type="similarity">
    <text evidence="2 8">Belongs to the diaminopimelate epimerase family.</text>
</comment>
<evidence type="ECO:0000256" key="5">
    <source>
        <dbReference type="ARBA" id="ARBA00023154"/>
    </source>
</evidence>
<feature type="active site" description="Proton acceptor" evidence="8">
    <location>
        <position position="219"/>
    </location>
</feature>
<comment type="subunit">
    <text evidence="8">Homodimer.</text>
</comment>
<comment type="function">
    <text evidence="8">Catalyzes the stereoinversion of LL-2,6-diaminopimelate (L,L-DAP) to meso-diaminopimelate (meso-DAP), a precursor of L-lysine and an essential component of the bacterial peptidoglycan.</text>
</comment>
<dbReference type="PANTHER" id="PTHR31689">
    <property type="entry name" value="DIAMINOPIMELATE EPIMERASE, CHLOROPLASTIC"/>
    <property type="match status" value="1"/>
</dbReference>
<evidence type="ECO:0000256" key="1">
    <source>
        <dbReference type="ARBA" id="ARBA00005196"/>
    </source>
</evidence>
<proteinExistence type="inferred from homology"/>
<dbReference type="EMBL" id="JBEQNB010000003">
    <property type="protein sequence ID" value="MES0833338.1"/>
    <property type="molecule type" value="Genomic_DNA"/>
</dbReference>
<dbReference type="NCBIfam" id="TIGR00652">
    <property type="entry name" value="DapF"/>
    <property type="match status" value="1"/>
</dbReference>
<evidence type="ECO:0000313" key="11">
    <source>
        <dbReference type="Proteomes" id="UP001432401"/>
    </source>
</evidence>
<evidence type="ECO:0000256" key="8">
    <source>
        <dbReference type="HAMAP-Rule" id="MF_00197"/>
    </source>
</evidence>
<feature type="active site" description="Proton donor" evidence="8">
    <location>
        <position position="88"/>
    </location>
</feature>
<dbReference type="InterPro" id="IPR018510">
    <property type="entry name" value="DAP_epimerase_AS"/>
</dbReference>
<sequence>MVGMRFAKGHGTENDFVILPDPDGELELTEEAVRLLCDRRAGIGGDGILRVVRTRALGEALAPSARTAERAEWFMDYRNSDGSVAEMCGNGVRVFARYLVHAGLVDGDVFEVGTRDGAKEVRVGSEGDVTVDMGRVERQGTSSAKLARQVVHGAQISVGNPHLACEVPGPVADVDLTEPPLLDREAFPEGANVEVYTEVEPGVLDMRVFERGSGETRSCGTGIVAAAAAATPAGEGATWRVRVLGGECTVFLDSDGARMSGPAAIVAEGETSLLS</sequence>
<evidence type="ECO:0000256" key="7">
    <source>
        <dbReference type="ARBA" id="ARBA00051712"/>
    </source>
</evidence>
<feature type="binding site" evidence="8">
    <location>
        <begin position="210"/>
        <end position="211"/>
    </location>
    <ligand>
        <name>substrate</name>
    </ligand>
</feature>
<evidence type="ECO:0000256" key="3">
    <source>
        <dbReference type="ARBA" id="ARBA00013080"/>
    </source>
</evidence>
<organism evidence="10 11">
    <name type="scientific">Nocardiopsis tropica</name>
    <dbReference type="NCBI Taxonomy" id="109330"/>
    <lineage>
        <taxon>Bacteria</taxon>
        <taxon>Bacillati</taxon>
        <taxon>Actinomycetota</taxon>
        <taxon>Actinomycetes</taxon>
        <taxon>Streptosporangiales</taxon>
        <taxon>Nocardiopsidaceae</taxon>
        <taxon>Nocardiopsis</taxon>
    </lineage>
</organism>
<keyword evidence="4 8" id="KW-0028">Amino-acid biosynthesis</keyword>
<accession>A0ABV1ZQU8</accession>
<comment type="catalytic activity">
    <reaction evidence="7 8">
        <text>(2S,6S)-2,6-diaminopimelate = meso-2,6-diaminopimelate</text>
        <dbReference type="Rhea" id="RHEA:15393"/>
        <dbReference type="ChEBI" id="CHEBI:57609"/>
        <dbReference type="ChEBI" id="CHEBI:57791"/>
        <dbReference type="EC" id="5.1.1.7"/>
    </reaction>
</comment>
<protein>
    <recommendedName>
        <fullName evidence="3 8">Diaminopimelate epimerase</fullName>
        <shortName evidence="8">DAP epimerase</shortName>
        <ecNumber evidence="3 8">5.1.1.7</ecNumber>
    </recommendedName>
    <alternativeName>
        <fullName evidence="8">PLP-independent amino acid racemase</fullName>
    </alternativeName>
</protein>
<dbReference type="Gene3D" id="3.10.310.10">
    <property type="entry name" value="Diaminopimelate Epimerase, Chain A, domain 1"/>
    <property type="match status" value="2"/>
</dbReference>
<feature type="site" description="Could be important to modulate the pK values of the two catalytic cysteine residues" evidence="8">
    <location>
        <position position="210"/>
    </location>
</feature>
<feature type="binding site" evidence="8">
    <location>
        <position position="14"/>
    </location>
    <ligand>
        <name>substrate</name>
    </ligand>
</feature>
<dbReference type="PROSITE" id="PS01326">
    <property type="entry name" value="DAP_EPIMERASE"/>
    <property type="match status" value="1"/>
</dbReference>
<evidence type="ECO:0000256" key="6">
    <source>
        <dbReference type="ARBA" id="ARBA00023235"/>
    </source>
</evidence>
<reference evidence="10 11" key="1">
    <citation type="submission" date="2024-06" db="EMBL/GenBank/DDBJ databases">
        <authorList>
            <person name="Bataeva Y.V."/>
            <person name="Grigorian L.N."/>
            <person name="Solomentsev V.I."/>
        </authorList>
    </citation>
    <scope>NUCLEOTIDE SEQUENCE [LARGE SCALE GENOMIC DNA]</scope>
    <source>
        <strain evidence="11">SCPM-O-B-12605 (RCAM04882)</strain>
    </source>
</reference>
<comment type="subcellular location">
    <subcellularLocation>
        <location evidence="8">Cytoplasm</location>
    </subcellularLocation>
</comment>
<dbReference type="SUPFAM" id="SSF54506">
    <property type="entry name" value="Diaminopimelate epimerase-like"/>
    <property type="match status" value="2"/>
</dbReference>
<dbReference type="EC" id="5.1.1.7" evidence="3 8"/>
<name>A0ABV1ZQU8_9ACTN</name>
<keyword evidence="8" id="KW-0963">Cytoplasm</keyword>
<dbReference type="Pfam" id="PF01678">
    <property type="entry name" value="DAP_epimerase"/>
    <property type="match status" value="2"/>
</dbReference>
<feature type="binding site" evidence="8">
    <location>
        <position position="79"/>
    </location>
    <ligand>
        <name>substrate</name>
    </ligand>
</feature>
<feature type="binding site" evidence="8">
    <location>
        <position position="160"/>
    </location>
    <ligand>
        <name>substrate</name>
    </ligand>
</feature>
<keyword evidence="5 8" id="KW-0457">Lysine biosynthesis</keyword>
<evidence type="ECO:0000313" key="10">
    <source>
        <dbReference type="EMBL" id="MES0833338.1"/>
    </source>
</evidence>
<feature type="site" description="Could be important to modulate the pK values of the two catalytic cysteine residues" evidence="8">
    <location>
        <position position="162"/>
    </location>
</feature>
<keyword evidence="11" id="KW-1185">Reference proteome</keyword>
<evidence type="ECO:0000256" key="9">
    <source>
        <dbReference type="PROSITE-ProRule" id="PRU10125"/>
    </source>
</evidence>
<gene>
    <name evidence="8 10" type="primary">dapF</name>
    <name evidence="10" type="ORF">ABUK86_06100</name>
</gene>
<evidence type="ECO:0000256" key="4">
    <source>
        <dbReference type="ARBA" id="ARBA00022605"/>
    </source>
</evidence>
<keyword evidence="6 8" id="KW-0413">Isomerase</keyword>
<dbReference type="GO" id="GO:0008837">
    <property type="term" value="F:diaminopimelate epimerase activity"/>
    <property type="evidence" value="ECO:0007669"/>
    <property type="project" value="UniProtKB-EC"/>
</dbReference>
<dbReference type="Proteomes" id="UP001432401">
    <property type="component" value="Unassembled WGS sequence"/>
</dbReference>
<feature type="binding site" evidence="8">
    <location>
        <begin position="89"/>
        <end position="90"/>
    </location>
    <ligand>
        <name>substrate</name>
    </ligand>
</feature>
<feature type="active site" evidence="9">
    <location>
        <position position="88"/>
    </location>
</feature>
<comment type="caution">
    <text evidence="8">Lacks conserved residue(s) required for the propagation of feature annotation.</text>
</comment>
<dbReference type="HAMAP" id="MF_00197">
    <property type="entry name" value="DAP_epimerase"/>
    <property type="match status" value="1"/>
</dbReference>
<comment type="caution">
    <text evidence="10">The sequence shown here is derived from an EMBL/GenBank/DDBJ whole genome shotgun (WGS) entry which is preliminary data.</text>
</comment>
<evidence type="ECO:0000256" key="2">
    <source>
        <dbReference type="ARBA" id="ARBA00010219"/>
    </source>
</evidence>